<dbReference type="EMBL" id="KL367500">
    <property type="protein sequence ID" value="KFD68946.1"/>
    <property type="molecule type" value="Genomic_DNA"/>
</dbReference>
<dbReference type="Gene3D" id="4.10.75.10">
    <property type="entry name" value="Elafin-like"/>
    <property type="match status" value="4"/>
</dbReference>
<keyword evidence="2" id="KW-1015">Disulfide bond</keyword>
<dbReference type="InterPro" id="IPR008197">
    <property type="entry name" value="WAP_dom"/>
</dbReference>
<organism evidence="5">
    <name type="scientific">Trichuris suis</name>
    <name type="common">pig whipworm</name>
    <dbReference type="NCBI Taxonomy" id="68888"/>
    <lineage>
        <taxon>Eukaryota</taxon>
        <taxon>Metazoa</taxon>
        <taxon>Ecdysozoa</taxon>
        <taxon>Nematoda</taxon>
        <taxon>Enoplea</taxon>
        <taxon>Dorylaimia</taxon>
        <taxon>Trichinellida</taxon>
        <taxon>Trichuridae</taxon>
        <taxon>Trichuris</taxon>
    </lineage>
</organism>
<dbReference type="PROSITE" id="PS51390">
    <property type="entry name" value="WAP"/>
    <property type="match status" value="4"/>
</dbReference>
<dbReference type="Pfam" id="PF00095">
    <property type="entry name" value="WAP"/>
    <property type="match status" value="4"/>
</dbReference>
<dbReference type="Proteomes" id="UP000030758">
    <property type="component" value="Unassembled WGS sequence"/>
</dbReference>
<evidence type="ECO:0000256" key="3">
    <source>
        <dbReference type="SAM" id="SignalP"/>
    </source>
</evidence>
<dbReference type="AlphaFoldDB" id="A0A085NHK0"/>
<keyword evidence="1 3" id="KW-0732">Signal</keyword>
<dbReference type="PANTHER" id="PTHR19441">
    <property type="entry name" value="WHEY ACDIC PROTEIN WAP"/>
    <property type="match status" value="1"/>
</dbReference>
<dbReference type="PANTHER" id="PTHR19441:SF30">
    <property type="entry name" value="ELAFIN"/>
    <property type="match status" value="1"/>
</dbReference>
<dbReference type="SUPFAM" id="SSF57256">
    <property type="entry name" value="Elafin-like"/>
    <property type="match status" value="4"/>
</dbReference>
<feature type="domain" description="WAP" evidence="4">
    <location>
        <begin position="115"/>
        <end position="160"/>
    </location>
</feature>
<dbReference type="InterPro" id="IPR036645">
    <property type="entry name" value="Elafin-like_sf"/>
</dbReference>
<sequence length="216" mass="23461">MTFLFLVGICFYTLHVTASEKSGLCPPEPRIRGELVSCQADSDCPGKRKCCYTVKGRECVRAKDSGMNNGQCPPSKPRLSGKWIDLCSNDGNCPGKQKCCDTEMGNRCMDLSGKTSNKKGLCPPEPRIIGTTVKCAADNDCPGIKKCCYTVDGRECVKPKDGRKASTSTGKAPGKCPPAGERIPGKWVDKCRRDSNCPKNQKCCDTEMGNRCMDVL</sequence>
<feature type="domain" description="WAP" evidence="4">
    <location>
        <begin position="18"/>
        <end position="63"/>
    </location>
</feature>
<reference evidence="5" key="1">
    <citation type="journal article" date="2014" name="Nat. Genet.">
        <title>Genome and transcriptome of the porcine whipworm Trichuris suis.</title>
        <authorList>
            <person name="Jex A.R."/>
            <person name="Nejsum P."/>
            <person name="Schwarz E.M."/>
            <person name="Hu L."/>
            <person name="Young N.D."/>
            <person name="Hall R.S."/>
            <person name="Korhonen P.K."/>
            <person name="Liao S."/>
            <person name="Thamsborg S."/>
            <person name="Xia J."/>
            <person name="Xu P."/>
            <person name="Wang S."/>
            <person name="Scheerlinck J.P."/>
            <person name="Hofmann A."/>
            <person name="Sternberg P.W."/>
            <person name="Wang J."/>
            <person name="Gasser R.B."/>
        </authorList>
    </citation>
    <scope>NUCLEOTIDE SEQUENCE [LARGE SCALE GENOMIC DNA]</scope>
    <source>
        <strain evidence="5">DCEP-RM93F</strain>
    </source>
</reference>
<feature type="signal peptide" evidence="3">
    <location>
        <begin position="1"/>
        <end position="18"/>
    </location>
</feature>
<proteinExistence type="predicted"/>
<dbReference type="GO" id="GO:0005615">
    <property type="term" value="C:extracellular space"/>
    <property type="evidence" value="ECO:0007669"/>
    <property type="project" value="TreeGrafter"/>
</dbReference>
<gene>
    <name evidence="5" type="ORF">M514_08303</name>
</gene>
<evidence type="ECO:0000256" key="2">
    <source>
        <dbReference type="ARBA" id="ARBA00023157"/>
    </source>
</evidence>
<dbReference type="GO" id="GO:0004867">
    <property type="term" value="F:serine-type endopeptidase inhibitor activity"/>
    <property type="evidence" value="ECO:0007669"/>
    <property type="project" value="TreeGrafter"/>
</dbReference>
<name>A0A085NHK0_9BILA</name>
<dbReference type="InterPro" id="IPR050514">
    <property type="entry name" value="WAP_four-disulfide_core"/>
</dbReference>
<feature type="chain" id="PRO_5001795893" description="WAP domain-containing protein" evidence="3">
    <location>
        <begin position="19"/>
        <end position="216"/>
    </location>
</feature>
<accession>A0A085NHK0</accession>
<dbReference type="GO" id="GO:0045087">
    <property type="term" value="P:innate immune response"/>
    <property type="evidence" value="ECO:0007669"/>
    <property type="project" value="TreeGrafter"/>
</dbReference>
<feature type="domain" description="WAP" evidence="4">
    <location>
        <begin position="169"/>
        <end position="216"/>
    </location>
</feature>
<feature type="domain" description="WAP" evidence="4">
    <location>
        <begin position="65"/>
        <end position="112"/>
    </location>
</feature>
<evidence type="ECO:0000256" key="1">
    <source>
        <dbReference type="ARBA" id="ARBA00022729"/>
    </source>
</evidence>
<evidence type="ECO:0000313" key="5">
    <source>
        <dbReference type="EMBL" id="KFD68946.1"/>
    </source>
</evidence>
<evidence type="ECO:0000259" key="4">
    <source>
        <dbReference type="PROSITE" id="PS51390"/>
    </source>
</evidence>
<dbReference type="GO" id="GO:0019731">
    <property type="term" value="P:antibacterial humoral response"/>
    <property type="evidence" value="ECO:0007669"/>
    <property type="project" value="TreeGrafter"/>
</dbReference>
<dbReference type="SMART" id="SM00217">
    <property type="entry name" value="WAP"/>
    <property type="match status" value="4"/>
</dbReference>
<protein>
    <recommendedName>
        <fullName evidence="4">WAP domain-containing protein</fullName>
    </recommendedName>
</protein>